<dbReference type="RefSeq" id="WP_225405292.1">
    <property type="nucleotide sequence ID" value="NZ_JAYJJR010000008.1"/>
</dbReference>
<dbReference type="InterPro" id="IPR036388">
    <property type="entry name" value="WH-like_DNA-bd_sf"/>
</dbReference>
<dbReference type="PROSITE" id="PS51077">
    <property type="entry name" value="HTH_ICLR"/>
    <property type="match status" value="1"/>
</dbReference>
<comment type="caution">
    <text evidence="6">The sequence shown here is derived from an EMBL/GenBank/DDBJ whole genome shotgun (WGS) entry which is preliminary data.</text>
</comment>
<dbReference type="InterPro" id="IPR050707">
    <property type="entry name" value="HTH_MetabolicPath_Reg"/>
</dbReference>
<name>A0ABU5XIR0_9MYCO</name>
<keyword evidence="7" id="KW-1185">Reference proteome</keyword>
<dbReference type="EMBL" id="JAYJJR010000008">
    <property type="protein sequence ID" value="MEB3022129.1"/>
    <property type="molecule type" value="Genomic_DNA"/>
</dbReference>
<feature type="domain" description="IclR-ED" evidence="5">
    <location>
        <begin position="78"/>
        <end position="258"/>
    </location>
</feature>
<feature type="domain" description="HTH iclR-type" evidence="4">
    <location>
        <begin position="16"/>
        <end position="77"/>
    </location>
</feature>
<dbReference type="PANTHER" id="PTHR30136:SF35">
    <property type="entry name" value="HTH-TYPE TRANSCRIPTIONAL REGULATOR RV1719"/>
    <property type="match status" value="1"/>
</dbReference>
<sequence length="258" mass="28120">MKASFNRARRAVDGGLKSVLNALDLLDCFQRDEQLGVTDLADRLEISKSSAHRLLTSLCDRGFAARDPETGRYQLGLRLHELGQLTISRLPIRPRARPILEDLRQRTGFTVHLAVPDAANVIYIERMHGPGRYPAMARISARMPVHVSSSGKAIAAFDPLVANARREAGFPAWTPKSIRDLAGFNAALEQTKRRGYAVNAQEAALGITSVAAPVRNRTGRAVAAISLVATSAELEDRIESNARLVIVAARRLVGDLDI</sequence>
<evidence type="ECO:0000313" key="6">
    <source>
        <dbReference type="EMBL" id="MEB3022129.1"/>
    </source>
</evidence>
<proteinExistence type="predicted"/>
<dbReference type="SUPFAM" id="SSF55781">
    <property type="entry name" value="GAF domain-like"/>
    <property type="match status" value="1"/>
</dbReference>
<dbReference type="Proteomes" id="UP001299596">
    <property type="component" value="Unassembled WGS sequence"/>
</dbReference>
<evidence type="ECO:0000256" key="3">
    <source>
        <dbReference type="ARBA" id="ARBA00023163"/>
    </source>
</evidence>
<evidence type="ECO:0000256" key="1">
    <source>
        <dbReference type="ARBA" id="ARBA00023015"/>
    </source>
</evidence>
<keyword evidence="2" id="KW-0238">DNA-binding</keyword>
<gene>
    <name evidence="6" type="ORF">K6T79_13850</name>
</gene>
<reference evidence="6 7" key="1">
    <citation type="submission" date="2023-12" db="EMBL/GenBank/DDBJ databases">
        <title>Description of new species of Mycobacterium terrae complex isolated from sewage at the Sao Paulo Zoological Park Foundation in Brazil.</title>
        <authorList>
            <person name="Romagnoli C.L."/>
            <person name="Conceicao E.C."/>
            <person name="Machado E."/>
            <person name="Barreto L.B.P.F."/>
            <person name="Sharma A."/>
            <person name="Silva N.M."/>
            <person name="Marques L.E."/>
            <person name="Juliana M.A."/>
            <person name="Lourenco M.C.S."/>
            <person name="Digiampietri L.A."/>
            <person name="Suffys P.N."/>
            <person name="Viana-Niero C."/>
        </authorList>
    </citation>
    <scope>NUCLEOTIDE SEQUENCE [LARGE SCALE GENOMIC DNA]</scope>
    <source>
        <strain evidence="6 7">MYC098</strain>
    </source>
</reference>
<dbReference type="Gene3D" id="1.10.10.10">
    <property type="entry name" value="Winged helix-like DNA-binding domain superfamily/Winged helix DNA-binding domain"/>
    <property type="match status" value="1"/>
</dbReference>
<accession>A0ABU5XIR0</accession>
<evidence type="ECO:0000259" key="4">
    <source>
        <dbReference type="PROSITE" id="PS51077"/>
    </source>
</evidence>
<dbReference type="Gene3D" id="3.30.450.40">
    <property type="match status" value="1"/>
</dbReference>
<dbReference type="PROSITE" id="PS51078">
    <property type="entry name" value="ICLR_ED"/>
    <property type="match status" value="1"/>
</dbReference>
<dbReference type="SUPFAM" id="SSF46785">
    <property type="entry name" value="Winged helix' DNA-binding domain"/>
    <property type="match status" value="1"/>
</dbReference>
<evidence type="ECO:0000313" key="7">
    <source>
        <dbReference type="Proteomes" id="UP001299596"/>
    </source>
</evidence>
<dbReference type="SMART" id="SM00346">
    <property type="entry name" value="HTH_ICLR"/>
    <property type="match status" value="1"/>
</dbReference>
<dbReference type="InterPro" id="IPR029016">
    <property type="entry name" value="GAF-like_dom_sf"/>
</dbReference>
<dbReference type="PANTHER" id="PTHR30136">
    <property type="entry name" value="HELIX-TURN-HELIX TRANSCRIPTIONAL REGULATOR, ICLR FAMILY"/>
    <property type="match status" value="1"/>
</dbReference>
<keyword evidence="3" id="KW-0804">Transcription</keyword>
<evidence type="ECO:0000259" key="5">
    <source>
        <dbReference type="PROSITE" id="PS51078"/>
    </source>
</evidence>
<dbReference type="InterPro" id="IPR036390">
    <property type="entry name" value="WH_DNA-bd_sf"/>
</dbReference>
<protein>
    <submittedName>
        <fullName evidence="6">IclR family transcriptional regulator</fullName>
    </submittedName>
</protein>
<dbReference type="Pfam" id="PF09339">
    <property type="entry name" value="HTH_IclR"/>
    <property type="match status" value="1"/>
</dbReference>
<organism evidence="6 7">
    <name type="scientific">[Mycobacterium] crassicus</name>
    <dbReference type="NCBI Taxonomy" id="2872309"/>
    <lineage>
        <taxon>Bacteria</taxon>
        <taxon>Bacillati</taxon>
        <taxon>Actinomycetota</taxon>
        <taxon>Actinomycetes</taxon>
        <taxon>Mycobacteriales</taxon>
        <taxon>Mycobacteriaceae</taxon>
        <taxon>Mycolicibacter</taxon>
    </lineage>
</organism>
<dbReference type="InterPro" id="IPR014757">
    <property type="entry name" value="Tscrpt_reg_IclR_C"/>
</dbReference>
<dbReference type="Pfam" id="PF01614">
    <property type="entry name" value="IclR_C"/>
    <property type="match status" value="1"/>
</dbReference>
<evidence type="ECO:0000256" key="2">
    <source>
        <dbReference type="ARBA" id="ARBA00023125"/>
    </source>
</evidence>
<keyword evidence="1" id="KW-0805">Transcription regulation</keyword>
<dbReference type="InterPro" id="IPR005471">
    <property type="entry name" value="Tscrpt_reg_IclR_N"/>
</dbReference>